<keyword evidence="1" id="KW-0853">WD repeat</keyword>
<dbReference type="EMBL" id="CAJJDP010000107">
    <property type="protein sequence ID" value="CAD8194853.1"/>
    <property type="molecule type" value="Genomic_DNA"/>
</dbReference>
<dbReference type="GO" id="GO:0097361">
    <property type="term" value="C:cytosolic [4Fe-4S] assembly targeting complex"/>
    <property type="evidence" value="ECO:0007669"/>
    <property type="project" value="TreeGrafter"/>
</dbReference>
<dbReference type="PANTHER" id="PTHR19920">
    <property type="entry name" value="WD40 PROTEIN CIAO1"/>
    <property type="match status" value="1"/>
</dbReference>
<keyword evidence="3" id="KW-1185">Reference proteome</keyword>
<dbReference type="Proteomes" id="UP000683925">
    <property type="component" value="Unassembled WGS sequence"/>
</dbReference>
<evidence type="ECO:0000256" key="1">
    <source>
        <dbReference type="PROSITE-ProRule" id="PRU00221"/>
    </source>
</evidence>
<organism evidence="2 3">
    <name type="scientific">Paramecium octaurelia</name>
    <dbReference type="NCBI Taxonomy" id="43137"/>
    <lineage>
        <taxon>Eukaryota</taxon>
        <taxon>Sar</taxon>
        <taxon>Alveolata</taxon>
        <taxon>Ciliophora</taxon>
        <taxon>Intramacronucleata</taxon>
        <taxon>Oligohymenophorea</taxon>
        <taxon>Peniculida</taxon>
        <taxon>Parameciidae</taxon>
        <taxon>Paramecium</taxon>
    </lineage>
</organism>
<dbReference type="AlphaFoldDB" id="A0A8S1WYB0"/>
<accession>A0A8S1WYB0</accession>
<protein>
    <submittedName>
        <fullName evidence="2">Uncharacterized protein</fullName>
    </submittedName>
</protein>
<comment type="caution">
    <text evidence="2">The sequence shown here is derived from an EMBL/GenBank/DDBJ whole genome shotgun (WGS) entry which is preliminary data.</text>
</comment>
<name>A0A8S1WYB0_PAROT</name>
<dbReference type="PROSITE" id="PS50082">
    <property type="entry name" value="WD_REPEATS_2"/>
    <property type="match status" value="1"/>
</dbReference>
<dbReference type="OrthoDB" id="2161379at2759"/>
<evidence type="ECO:0000313" key="3">
    <source>
        <dbReference type="Proteomes" id="UP000683925"/>
    </source>
</evidence>
<dbReference type="Pfam" id="PF00400">
    <property type="entry name" value="WD40"/>
    <property type="match status" value="2"/>
</dbReference>
<sequence length="278" mass="32752">MRLLLIKTVQLCWQVAMNRLMSMYLKIIFENRCKSYMDILVMCILIWSYNVNNFWFCQQQLEGHTYQINCLLVNQDENIIFSSGDDKKIIIWKNDQQWEVSQSIQEHNSSVYGLSLNDSQNKLISCGFDLYILVFQCSEQNSNWNLIQKIQTIAGGYRLCFISNNQFTFQPINQDVMEVYSKDQKGEEYSKSQGIKIKRGFDQNCFFPQQYIKQKQLLINKNGSCINVVKVLESGQLMVEQCIEFETNYIFGAANDNGDYLVTWDYVTKDLQLRQYQE</sequence>
<proteinExistence type="predicted"/>
<dbReference type="PROSITE" id="PS50294">
    <property type="entry name" value="WD_REPEATS_REGION"/>
    <property type="match status" value="1"/>
</dbReference>
<dbReference type="PANTHER" id="PTHR19920:SF0">
    <property type="entry name" value="CYTOSOLIC IRON-SULFUR PROTEIN ASSEMBLY PROTEIN CIAO1-RELATED"/>
    <property type="match status" value="1"/>
</dbReference>
<feature type="repeat" description="WD" evidence="1">
    <location>
        <begin position="61"/>
        <end position="93"/>
    </location>
</feature>
<dbReference type="SMART" id="SM00320">
    <property type="entry name" value="WD40"/>
    <property type="match status" value="2"/>
</dbReference>
<evidence type="ECO:0000313" key="2">
    <source>
        <dbReference type="EMBL" id="CAD8194853.1"/>
    </source>
</evidence>
<dbReference type="InterPro" id="IPR001680">
    <property type="entry name" value="WD40_rpt"/>
</dbReference>
<dbReference type="GO" id="GO:0016226">
    <property type="term" value="P:iron-sulfur cluster assembly"/>
    <property type="evidence" value="ECO:0007669"/>
    <property type="project" value="TreeGrafter"/>
</dbReference>
<gene>
    <name evidence="2" type="ORF">POCTA_138.1.T1070187</name>
</gene>
<reference evidence="2" key="1">
    <citation type="submission" date="2021-01" db="EMBL/GenBank/DDBJ databases">
        <authorList>
            <consortium name="Genoscope - CEA"/>
            <person name="William W."/>
        </authorList>
    </citation>
    <scope>NUCLEOTIDE SEQUENCE</scope>
</reference>